<organism evidence="2 3">
    <name type="scientific">Ereboglobus luteus</name>
    <dbReference type="NCBI Taxonomy" id="1796921"/>
    <lineage>
        <taxon>Bacteria</taxon>
        <taxon>Pseudomonadati</taxon>
        <taxon>Verrucomicrobiota</taxon>
        <taxon>Opitutia</taxon>
        <taxon>Opitutales</taxon>
        <taxon>Opitutaceae</taxon>
        <taxon>Ereboglobus</taxon>
    </lineage>
</organism>
<evidence type="ECO:0000313" key="2">
    <source>
        <dbReference type="EMBL" id="AWI07976.1"/>
    </source>
</evidence>
<evidence type="ECO:0000256" key="1">
    <source>
        <dbReference type="SAM" id="MobiDB-lite"/>
    </source>
</evidence>
<sequence>MNAPSFATHNRSHVYSCNPAAAFSYVIDNLGSATPWAMLAISSMMPPPAARPAPRSVTPPAQQRATSNPARLPLPATRH</sequence>
<evidence type="ECO:0000313" key="3">
    <source>
        <dbReference type="Proteomes" id="UP000244896"/>
    </source>
</evidence>
<dbReference type="KEGG" id="elut:CKA38_00715"/>
<feature type="compositionally biased region" description="Low complexity" evidence="1">
    <location>
        <begin position="52"/>
        <end position="61"/>
    </location>
</feature>
<dbReference type="EMBL" id="CP023004">
    <property type="protein sequence ID" value="AWI07976.1"/>
    <property type="molecule type" value="Genomic_DNA"/>
</dbReference>
<accession>A0A2U8DZE1</accession>
<reference evidence="2 3" key="1">
    <citation type="journal article" date="2018" name="Syst. Appl. Microbiol.">
        <title>Ereboglobus luteus gen. nov. sp. nov. from cockroach guts, and new insights into the oxygen relationship of the genera Opitutus and Didymococcus (Verrucomicrobia: Opitutaceae).</title>
        <authorList>
            <person name="Tegtmeier D."/>
            <person name="Belitz A."/>
            <person name="Radek R."/>
            <person name="Heimerl T."/>
            <person name="Brune A."/>
        </authorList>
    </citation>
    <scope>NUCLEOTIDE SEQUENCE [LARGE SCALE GENOMIC DNA]</scope>
    <source>
        <strain evidence="2 3">Ho45</strain>
    </source>
</reference>
<gene>
    <name evidence="2" type="ORF">CKA38_00715</name>
</gene>
<proteinExistence type="predicted"/>
<dbReference type="Proteomes" id="UP000244896">
    <property type="component" value="Chromosome"/>
</dbReference>
<keyword evidence="3" id="KW-1185">Reference proteome</keyword>
<name>A0A2U8DZE1_9BACT</name>
<dbReference type="AlphaFoldDB" id="A0A2U8DZE1"/>
<dbReference type="RefSeq" id="WP_108823784.1">
    <property type="nucleotide sequence ID" value="NZ_CP023004.1"/>
</dbReference>
<protein>
    <submittedName>
        <fullName evidence="2">Uncharacterized protein</fullName>
    </submittedName>
</protein>
<feature type="region of interest" description="Disordered" evidence="1">
    <location>
        <begin position="47"/>
        <end position="79"/>
    </location>
</feature>